<feature type="region of interest" description="Disordered" evidence="4">
    <location>
        <begin position="355"/>
        <end position="374"/>
    </location>
</feature>
<feature type="domain" description="BZIP" evidence="5">
    <location>
        <begin position="234"/>
        <end position="293"/>
    </location>
</feature>
<dbReference type="InterPro" id="IPR044759">
    <property type="entry name" value="bZIP_RF2"/>
</dbReference>
<feature type="compositionally biased region" description="Polar residues" evidence="4">
    <location>
        <begin position="169"/>
        <end position="178"/>
    </location>
</feature>
<feature type="compositionally biased region" description="Polar residues" evidence="4">
    <location>
        <begin position="198"/>
        <end position="216"/>
    </location>
</feature>
<reference evidence="7" key="1">
    <citation type="submission" date="2025-08" db="UniProtKB">
        <authorList>
            <consortium name="RefSeq"/>
        </authorList>
    </citation>
    <scope>IDENTIFICATION</scope>
</reference>
<keyword evidence="3" id="KW-0175">Coiled coil</keyword>
<keyword evidence="2" id="KW-0804">Transcription</keyword>
<dbReference type="SMART" id="SM00338">
    <property type="entry name" value="BRLZ"/>
    <property type="match status" value="1"/>
</dbReference>
<keyword evidence="1" id="KW-0805">Transcription regulation</keyword>
<feature type="region of interest" description="Disordered" evidence="4">
    <location>
        <begin position="169"/>
        <end position="221"/>
    </location>
</feature>
<evidence type="ECO:0000313" key="6">
    <source>
        <dbReference type="Proteomes" id="UP001515500"/>
    </source>
</evidence>
<dbReference type="RefSeq" id="XP_039122733.1">
    <property type="nucleotide sequence ID" value="XM_039266799.1"/>
</dbReference>
<accession>A0AB40B7N3</accession>
<evidence type="ECO:0000259" key="5">
    <source>
        <dbReference type="SMART" id="SM00338"/>
    </source>
</evidence>
<protein>
    <submittedName>
        <fullName evidence="7">LOW QUALITY PROTEIN: uncharacterized protein At4g06598-like</fullName>
    </submittedName>
</protein>
<dbReference type="InterPro" id="IPR044797">
    <property type="entry name" value="At4g06598-like"/>
</dbReference>
<feature type="coiled-coil region" evidence="3">
    <location>
        <begin position="256"/>
        <end position="304"/>
    </location>
</feature>
<dbReference type="PANTHER" id="PTHR46835">
    <property type="entry name" value="BASIC-LEUCINE ZIPPER (BZIP) TRANSCRIPTION FACTOR FAMILY PROTEIN-RELATED"/>
    <property type="match status" value="1"/>
</dbReference>
<proteinExistence type="predicted"/>
<dbReference type="GO" id="GO:0005634">
    <property type="term" value="C:nucleus"/>
    <property type="evidence" value="ECO:0007669"/>
    <property type="project" value="UniProtKB-ARBA"/>
</dbReference>
<dbReference type="GO" id="GO:0003700">
    <property type="term" value="F:DNA-binding transcription factor activity"/>
    <property type="evidence" value="ECO:0007669"/>
    <property type="project" value="InterPro"/>
</dbReference>
<dbReference type="PANTHER" id="PTHR46835:SF3">
    <property type="entry name" value="BASIC-LEUCINE ZIPPER (BZIP) TRANSCRIPTION FACTOR FAMILY PROTEIN"/>
    <property type="match status" value="1"/>
</dbReference>
<dbReference type="CDD" id="cd14703">
    <property type="entry name" value="bZIP_plant_RF2"/>
    <property type="match status" value="1"/>
</dbReference>
<dbReference type="InterPro" id="IPR004827">
    <property type="entry name" value="bZIP"/>
</dbReference>
<feature type="compositionally biased region" description="Polar residues" evidence="4">
    <location>
        <begin position="9"/>
        <end position="19"/>
    </location>
</feature>
<dbReference type="SUPFAM" id="SSF57959">
    <property type="entry name" value="Leucine zipper domain"/>
    <property type="match status" value="1"/>
</dbReference>
<dbReference type="InterPro" id="IPR046347">
    <property type="entry name" value="bZIP_sf"/>
</dbReference>
<evidence type="ECO:0000313" key="7">
    <source>
        <dbReference type="RefSeq" id="XP_039122733.1"/>
    </source>
</evidence>
<dbReference type="Proteomes" id="UP001515500">
    <property type="component" value="Chromosome 4"/>
</dbReference>
<evidence type="ECO:0000256" key="4">
    <source>
        <dbReference type="SAM" id="MobiDB-lite"/>
    </source>
</evidence>
<feature type="region of interest" description="Disordered" evidence="4">
    <location>
        <begin position="1"/>
        <end position="70"/>
    </location>
</feature>
<evidence type="ECO:0000256" key="2">
    <source>
        <dbReference type="ARBA" id="ARBA00023163"/>
    </source>
</evidence>
<feature type="compositionally biased region" description="Polar residues" evidence="4">
    <location>
        <begin position="364"/>
        <end position="374"/>
    </location>
</feature>
<sequence length="374" mass="42318">MANAKGTPNFRNPGSSGKQSFLPPKSPYPTIPPSYADYGASSHSVGSKGMLKPREGHRHHQRTTSESFLIDEQPSWLDDLLNEPDTPVKRGGHRRSSSDSFAYLDVGSAYSHVDTLAPEVYNKHRPLTSAPSWGSEDFDSMNDMQHGLYYPEASSFLSSQNRVWDSVLNTVNHPTNHPSPRDRSLHQGPSCAVKEPDTLTQNASDKQSQVDSSSEVKCSLDRKEVSQAKNLQAEVDPKRVKQQFAQRSRVRKLQYIAELERHVQALQAERSEVSAELDFLDQQNLILNLENKTLKQRLDSLQQEQLIKCFQHEMLEREVARLRSLYLQQQQPQQPPLTHVRNNSRDLDSQFANLSLKHKEANSSRDSSTGPLRI</sequence>
<dbReference type="AlphaFoldDB" id="A0AB40B7N3"/>
<evidence type="ECO:0000256" key="3">
    <source>
        <dbReference type="SAM" id="Coils"/>
    </source>
</evidence>
<dbReference type="GeneID" id="120259228"/>
<name>A0AB40B7N3_DIOCR</name>
<dbReference type="Gene3D" id="1.20.5.170">
    <property type="match status" value="1"/>
</dbReference>
<organism evidence="6 7">
    <name type="scientific">Dioscorea cayennensis subsp. rotundata</name>
    <name type="common">White Guinea yam</name>
    <name type="synonym">Dioscorea rotundata</name>
    <dbReference type="NCBI Taxonomy" id="55577"/>
    <lineage>
        <taxon>Eukaryota</taxon>
        <taxon>Viridiplantae</taxon>
        <taxon>Streptophyta</taxon>
        <taxon>Embryophyta</taxon>
        <taxon>Tracheophyta</taxon>
        <taxon>Spermatophyta</taxon>
        <taxon>Magnoliopsida</taxon>
        <taxon>Liliopsida</taxon>
        <taxon>Dioscoreales</taxon>
        <taxon>Dioscoreaceae</taxon>
        <taxon>Dioscorea</taxon>
    </lineage>
</organism>
<keyword evidence="6" id="KW-1185">Reference proteome</keyword>
<evidence type="ECO:0000256" key="1">
    <source>
        <dbReference type="ARBA" id="ARBA00023015"/>
    </source>
</evidence>
<gene>
    <name evidence="7" type="primary">LOC120259228</name>
</gene>